<dbReference type="PROSITE" id="PS00463">
    <property type="entry name" value="ZN2_CY6_FUNGAL_1"/>
    <property type="match status" value="1"/>
</dbReference>
<dbReference type="Proteomes" id="UP000182658">
    <property type="component" value="Unassembled WGS sequence"/>
</dbReference>
<dbReference type="CDD" id="cd00067">
    <property type="entry name" value="GAL4"/>
    <property type="match status" value="1"/>
</dbReference>
<feature type="region of interest" description="Disordered" evidence="3">
    <location>
        <begin position="475"/>
        <end position="502"/>
    </location>
</feature>
<dbReference type="Pfam" id="PF00172">
    <property type="entry name" value="Zn_clus"/>
    <property type="match status" value="1"/>
</dbReference>
<dbReference type="GO" id="GO:0000981">
    <property type="term" value="F:DNA-binding transcription factor activity, RNA polymerase II-specific"/>
    <property type="evidence" value="ECO:0007669"/>
    <property type="project" value="InterPro"/>
</dbReference>
<dbReference type="PANTHER" id="PTHR47785:SF6">
    <property type="entry name" value="ZN(II)2CYS6 TRANSCRIPTION FACTOR (EUROFUNG)"/>
    <property type="match status" value="1"/>
</dbReference>
<dbReference type="Gene3D" id="4.10.240.10">
    <property type="entry name" value="Zn(2)-C6 fungal-type DNA-binding domain"/>
    <property type="match status" value="1"/>
</dbReference>
<dbReference type="InterPro" id="IPR007219">
    <property type="entry name" value="XnlR_reg_dom"/>
</dbReference>
<evidence type="ECO:0000256" key="3">
    <source>
        <dbReference type="SAM" id="MobiDB-lite"/>
    </source>
</evidence>
<protein>
    <recommendedName>
        <fullName evidence="4">Zn(2)-C6 fungal-type domain-containing protein</fullName>
    </recommendedName>
</protein>
<dbReference type="SMART" id="SM00066">
    <property type="entry name" value="GAL4"/>
    <property type="match status" value="1"/>
</dbReference>
<keyword evidence="6" id="KW-1185">Reference proteome</keyword>
<dbReference type="GO" id="GO:0006351">
    <property type="term" value="P:DNA-templated transcription"/>
    <property type="evidence" value="ECO:0007669"/>
    <property type="project" value="InterPro"/>
</dbReference>
<dbReference type="SUPFAM" id="SSF57701">
    <property type="entry name" value="Zn2/Cys6 DNA-binding domain"/>
    <property type="match status" value="1"/>
</dbReference>
<dbReference type="InParanoid" id="A0A1J7JZR2"/>
<name>A0A1J7JZR2_9PEZI</name>
<dbReference type="InterPro" id="IPR036864">
    <property type="entry name" value="Zn2-C6_fun-type_DNA-bd_sf"/>
</dbReference>
<feature type="compositionally biased region" description="Low complexity" evidence="3">
    <location>
        <begin position="568"/>
        <end position="580"/>
    </location>
</feature>
<dbReference type="AlphaFoldDB" id="A0A1J7JZR2"/>
<dbReference type="GO" id="GO:0003677">
    <property type="term" value="F:DNA binding"/>
    <property type="evidence" value="ECO:0007669"/>
    <property type="project" value="InterPro"/>
</dbReference>
<proteinExistence type="predicted"/>
<evidence type="ECO:0000256" key="1">
    <source>
        <dbReference type="ARBA" id="ARBA00022723"/>
    </source>
</evidence>
<keyword evidence="1" id="KW-0479">Metal-binding</keyword>
<feature type="region of interest" description="Disordered" evidence="3">
    <location>
        <begin position="1"/>
        <end position="30"/>
    </location>
</feature>
<evidence type="ECO:0000313" key="6">
    <source>
        <dbReference type="Proteomes" id="UP000182658"/>
    </source>
</evidence>
<evidence type="ECO:0000256" key="2">
    <source>
        <dbReference type="ARBA" id="ARBA00023242"/>
    </source>
</evidence>
<evidence type="ECO:0000313" key="5">
    <source>
        <dbReference type="EMBL" id="OIW35648.1"/>
    </source>
</evidence>
<dbReference type="PROSITE" id="PS50048">
    <property type="entry name" value="ZN2_CY6_FUNGAL_2"/>
    <property type="match status" value="1"/>
</dbReference>
<dbReference type="PANTHER" id="PTHR47785">
    <property type="entry name" value="ZN(II)2CYS6 TRANSCRIPTION FACTOR (EUROFUNG)-RELATED-RELATED"/>
    <property type="match status" value="1"/>
</dbReference>
<reference evidence="5 6" key="1">
    <citation type="submission" date="2016-10" db="EMBL/GenBank/DDBJ databases">
        <title>Draft genome sequence of Coniochaeta ligniaria NRRL30616, a lignocellulolytic fungus for bioabatement of inhibitors in plant biomass hydrolysates.</title>
        <authorList>
            <consortium name="DOE Joint Genome Institute"/>
            <person name="Jimenez D.J."/>
            <person name="Hector R.E."/>
            <person name="Riley R."/>
            <person name="Sun H."/>
            <person name="Grigoriev I.V."/>
            <person name="Van Elsas J.D."/>
            <person name="Nichols N.N."/>
        </authorList>
    </citation>
    <scope>NUCLEOTIDE SEQUENCE [LARGE SCALE GENOMIC DNA]</scope>
    <source>
        <strain evidence="5 6">NRRL 30616</strain>
    </source>
</reference>
<dbReference type="Pfam" id="PF04082">
    <property type="entry name" value="Fungal_trans"/>
    <property type="match status" value="1"/>
</dbReference>
<dbReference type="InterPro" id="IPR001138">
    <property type="entry name" value="Zn2Cys6_DnaBD"/>
</dbReference>
<feature type="compositionally biased region" description="Polar residues" evidence="3">
    <location>
        <begin position="7"/>
        <end position="23"/>
    </location>
</feature>
<keyword evidence="2" id="KW-0539">Nucleus</keyword>
<accession>A0A1J7JZR2</accession>
<dbReference type="STRING" id="1408157.A0A1J7JZR2"/>
<sequence length="743" mass="81690">MIDEPAESSTARETSSGDLTTPGSHRKERGAIAAQACDTCRNRKQKCDEQRPKCSTCQRFKLNCNYREPQPTKKDRTLLEILDRIKGLENKLDGLTTRASFSAATYHPMPNHVSTNATSLTMSPGIIDPLSATQFPTADPRSLDSSMSGGDDQYIYASSATQMMGWPVMQHLLEPIKDIVPGLNPATVDQDGPRIVLGIHEHNQRMPLSADGSEGQMKTIGPLAMSAPGGMPVTLDTLTWETMQRLSKAYFDSLNFLFPLVDRRVFTTEIIPSLAPGGFDESVSATIALLVFALGELVISGSHGIPIRLYNGRPSGVKGGTASEPPGLALFNEARKRMGFNLTECSIGNVQIFALAGIYYGACGHNTEQWRMLTSASLAVQALISSKPSELRSPRGDLIRRNFWHIMMMETCVILELSMPTTGLEELERVIGLPDFSESVAQEDYEGNQSTHFQEHFASQIVLRRMMIEFHNTMSQEPATPSPPPADSTPYSSASQLSTKSNATNAATIRNLAQQLDQWRGMLPIPLRWEEDSPGAFPAADPAQEVYHTAVFPQSPTTAAHPPPSPSPSSTHHPSTSTPPLMFTTDLDTPPNLYPFAYDIQVALLRTRYYYAKYLLHRPFLYKALHYPESMTSDDAAGVAACLKAALKWPVTMSPTCTRKRLIPCLYFWTQNVLGVLLVLHLATTDAMLQRIIKGGLCGETWEVDASETVGLYIDWLRDLKAADPAAGFGWEIVRAVYGLESD</sequence>
<feature type="domain" description="Zn(2)-C6 fungal-type" evidence="4">
    <location>
        <begin position="36"/>
        <end position="66"/>
    </location>
</feature>
<evidence type="ECO:0000259" key="4">
    <source>
        <dbReference type="PROSITE" id="PS50048"/>
    </source>
</evidence>
<dbReference type="InterPro" id="IPR053181">
    <property type="entry name" value="EcdB-like_regulator"/>
</dbReference>
<dbReference type="OrthoDB" id="6133115at2759"/>
<organism evidence="5 6">
    <name type="scientific">Coniochaeta ligniaria NRRL 30616</name>
    <dbReference type="NCBI Taxonomy" id="1408157"/>
    <lineage>
        <taxon>Eukaryota</taxon>
        <taxon>Fungi</taxon>
        <taxon>Dikarya</taxon>
        <taxon>Ascomycota</taxon>
        <taxon>Pezizomycotina</taxon>
        <taxon>Sordariomycetes</taxon>
        <taxon>Sordariomycetidae</taxon>
        <taxon>Coniochaetales</taxon>
        <taxon>Coniochaetaceae</taxon>
        <taxon>Coniochaeta</taxon>
    </lineage>
</organism>
<dbReference type="GO" id="GO:0008270">
    <property type="term" value="F:zinc ion binding"/>
    <property type="evidence" value="ECO:0007669"/>
    <property type="project" value="InterPro"/>
</dbReference>
<feature type="region of interest" description="Disordered" evidence="3">
    <location>
        <begin position="554"/>
        <end position="581"/>
    </location>
</feature>
<gene>
    <name evidence="5" type="ORF">CONLIGDRAFT_567738</name>
</gene>
<dbReference type="CDD" id="cd12148">
    <property type="entry name" value="fungal_TF_MHR"/>
    <property type="match status" value="1"/>
</dbReference>
<dbReference type="EMBL" id="KV875093">
    <property type="protein sequence ID" value="OIW35648.1"/>
    <property type="molecule type" value="Genomic_DNA"/>
</dbReference>